<dbReference type="PANTHER" id="PTHR33362:SF5">
    <property type="entry name" value="C4-DICARBOXYLATE TRAP TRANSPORTER LARGE PERMEASE PROTEIN DCTM"/>
    <property type="match status" value="1"/>
</dbReference>
<evidence type="ECO:0000313" key="13">
    <source>
        <dbReference type="EMBL" id="PZQ46030.1"/>
    </source>
</evidence>
<evidence type="ECO:0000256" key="10">
    <source>
        <dbReference type="SAM" id="Phobius"/>
    </source>
</evidence>
<keyword evidence="7 10" id="KW-0472">Membrane</keyword>
<evidence type="ECO:0000256" key="5">
    <source>
        <dbReference type="ARBA" id="ARBA00022692"/>
    </source>
</evidence>
<keyword evidence="6 10" id="KW-1133">Transmembrane helix</keyword>
<feature type="compositionally biased region" description="Basic and acidic residues" evidence="9">
    <location>
        <begin position="27"/>
        <end position="48"/>
    </location>
</feature>
<dbReference type="PANTHER" id="PTHR33362">
    <property type="entry name" value="SIALIC ACID TRAP TRANSPORTER PERMEASE PROTEIN SIAT-RELATED"/>
    <property type="match status" value="1"/>
</dbReference>
<evidence type="ECO:0000256" key="4">
    <source>
        <dbReference type="ARBA" id="ARBA00022519"/>
    </source>
</evidence>
<feature type="transmembrane region" description="Helical" evidence="10">
    <location>
        <begin position="545"/>
        <end position="568"/>
    </location>
</feature>
<feature type="domain" description="Tripartite ATP-independent periplasmic transporters DctQ component" evidence="11">
    <location>
        <begin position="98"/>
        <end position="220"/>
    </location>
</feature>
<feature type="transmembrane region" description="Helical" evidence="10">
    <location>
        <begin position="203"/>
        <end position="223"/>
    </location>
</feature>
<comment type="caution">
    <text evidence="13">The sequence shown here is derived from an EMBL/GenBank/DDBJ whole genome shotgun (WGS) entry which is preliminary data.</text>
</comment>
<name>A0A2W5Q3W0_RHOSU</name>
<evidence type="ECO:0000256" key="9">
    <source>
        <dbReference type="SAM" id="MobiDB-lite"/>
    </source>
</evidence>
<dbReference type="NCBIfam" id="TIGR00786">
    <property type="entry name" value="dctM"/>
    <property type="match status" value="1"/>
</dbReference>
<keyword evidence="5 10" id="KW-0812">Transmembrane</keyword>
<proteinExistence type="predicted"/>
<dbReference type="EMBL" id="QFPW01000032">
    <property type="protein sequence ID" value="PZQ46030.1"/>
    <property type="molecule type" value="Genomic_DNA"/>
</dbReference>
<keyword evidence="2 8" id="KW-0813">Transport</keyword>
<comment type="subcellular location">
    <subcellularLocation>
        <location evidence="1 8">Cell inner membrane</location>
        <topology evidence="1 8">Multi-pass membrane protein</topology>
    </subcellularLocation>
</comment>
<accession>A0A2W5Q3W0</accession>
<dbReference type="Proteomes" id="UP000249185">
    <property type="component" value="Unassembled WGS sequence"/>
</dbReference>
<evidence type="ECO:0000256" key="1">
    <source>
        <dbReference type="ARBA" id="ARBA00004429"/>
    </source>
</evidence>
<evidence type="ECO:0000256" key="2">
    <source>
        <dbReference type="ARBA" id="ARBA00022448"/>
    </source>
</evidence>
<feature type="transmembrane region" description="Helical" evidence="10">
    <location>
        <begin position="322"/>
        <end position="342"/>
    </location>
</feature>
<feature type="transmembrane region" description="Helical" evidence="10">
    <location>
        <begin position="580"/>
        <end position="600"/>
    </location>
</feature>
<feature type="compositionally biased region" description="Polar residues" evidence="9">
    <location>
        <begin position="11"/>
        <end position="20"/>
    </location>
</feature>
<dbReference type="GO" id="GO:0005886">
    <property type="term" value="C:plasma membrane"/>
    <property type="evidence" value="ECO:0007669"/>
    <property type="project" value="UniProtKB-SubCell"/>
</dbReference>
<feature type="transmembrane region" description="Helical" evidence="10">
    <location>
        <begin position="158"/>
        <end position="183"/>
    </location>
</feature>
<dbReference type="InterPro" id="IPR010656">
    <property type="entry name" value="DctM"/>
</dbReference>
<dbReference type="InterPro" id="IPR004681">
    <property type="entry name" value="TRAP_DctM"/>
</dbReference>
<dbReference type="GO" id="GO:0022857">
    <property type="term" value="F:transmembrane transporter activity"/>
    <property type="evidence" value="ECO:0007669"/>
    <property type="project" value="UniProtKB-UniRule"/>
</dbReference>
<feature type="compositionally biased region" description="Polar residues" evidence="9">
    <location>
        <begin position="49"/>
        <end position="59"/>
    </location>
</feature>
<sequence>MPGRSRPRTAVPSSTATSPPTRKPRRSFNEPRDRTDPPSPRSEMRRTDMTQIDDSTLTPVLSVPDGHPVLARAEERVRALTRAVATAGAGVMLAIALLMAVDVSILRAVLGAPLPASNEIYQIGFAIGIAATLAGGLSERSTLQVDMLGALVSARTRLFLQTVGAFVYLFALAGLVWGVALYAVDARESQALTTILRLPTWPMLLAVTLLMALTLPAQLMVALTDATRLGGRGGLLAGLAGLAVVAGGAATVLAFQPVIQEQPLIFAAIAFGVIWLAILLLIPVAAALLTVAGLGIVGMYGVGTATEIAASEMISLLTSSDLAIIPLFLMMGGFAVMGGMSADIFRLAQAVFAPIRGGLAMATIGGCAGFGALTGSSVATVATIGGASYPEMQARGYSRRLATGSIAAGGTLGQLIPPSTAVVVYALLVEQSIGVLYIAILVPAFLTVAFYILAIAVTVRLNPDAAPAPEPWRPGDILEALRHCGPVFLVFALVIGGIFLGIFTATEAAGVGAILAFLTALWRRALTGGRLWRVASETVQSTSMLYFVIAAAMVLTFFMSTTGAATAVTDAILSLELPPLAVVFLLALAFILLGSVMDSMTIMMITASTLSGVIASMGYDLVWWGVVMVMLVELGVITPPFGINLFVMKGVAPDARLTDVYRGVMPFVWADLIKLVLLILVPAIVLWLPSLG</sequence>
<feature type="transmembrane region" description="Helical" evidence="10">
    <location>
        <begin position="79"/>
        <end position="100"/>
    </location>
</feature>
<feature type="transmembrane region" description="Helical" evidence="10">
    <location>
        <begin position="621"/>
        <end position="647"/>
    </location>
</feature>
<gene>
    <name evidence="13" type="ORF">DI556_21365</name>
</gene>
<feature type="transmembrane region" description="Helical" evidence="10">
    <location>
        <begin position="401"/>
        <end position="428"/>
    </location>
</feature>
<feature type="transmembrane region" description="Helical" evidence="10">
    <location>
        <begin position="235"/>
        <end position="259"/>
    </location>
</feature>
<dbReference type="InterPro" id="IPR055348">
    <property type="entry name" value="DctQ"/>
</dbReference>
<comment type="function">
    <text evidence="8">Part of the tripartite ATP-independent periplasmic (TRAP) transport system.</text>
</comment>
<reference evidence="13 14" key="1">
    <citation type="submission" date="2017-08" db="EMBL/GenBank/DDBJ databases">
        <title>Infants hospitalized years apart are colonized by the same room-sourced microbial strains.</title>
        <authorList>
            <person name="Brooks B."/>
            <person name="Olm M.R."/>
            <person name="Firek B.A."/>
            <person name="Baker R."/>
            <person name="Thomas B.C."/>
            <person name="Morowitz M.J."/>
            <person name="Banfield J.F."/>
        </authorList>
    </citation>
    <scope>NUCLEOTIDE SEQUENCE [LARGE SCALE GENOMIC DNA]</scope>
    <source>
        <strain evidence="13">S2_005_002_R2_34</strain>
    </source>
</reference>
<evidence type="ECO:0000256" key="3">
    <source>
        <dbReference type="ARBA" id="ARBA00022475"/>
    </source>
</evidence>
<evidence type="ECO:0000259" key="12">
    <source>
        <dbReference type="Pfam" id="PF06808"/>
    </source>
</evidence>
<evidence type="ECO:0000256" key="6">
    <source>
        <dbReference type="ARBA" id="ARBA00022989"/>
    </source>
</evidence>
<keyword evidence="3" id="KW-1003">Cell membrane</keyword>
<dbReference type="Pfam" id="PF04290">
    <property type="entry name" value="DctQ"/>
    <property type="match status" value="1"/>
</dbReference>
<evidence type="ECO:0000313" key="14">
    <source>
        <dbReference type="Proteomes" id="UP000249185"/>
    </source>
</evidence>
<dbReference type="AlphaFoldDB" id="A0A2W5Q3W0"/>
<feature type="transmembrane region" description="Helical" evidence="10">
    <location>
        <begin position="265"/>
        <end position="289"/>
    </location>
</feature>
<organism evidence="13 14">
    <name type="scientific">Rhodovulum sulfidophilum</name>
    <name type="common">Rhodobacter sulfidophilus</name>
    <dbReference type="NCBI Taxonomy" id="35806"/>
    <lineage>
        <taxon>Bacteria</taxon>
        <taxon>Pseudomonadati</taxon>
        <taxon>Pseudomonadota</taxon>
        <taxon>Alphaproteobacteria</taxon>
        <taxon>Rhodobacterales</taxon>
        <taxon>Paracoccaceae</taxon>
        <taxon>Rhodovulum</taxon>
    </lineage>
</organism>
<evidence type="ECO:0000256" key="7">
    <source>
        <dbReference type="ARBA" id="ARBA00023136"/>
    </source>
</evidence>
<feature type="transmembrane region" description="Helical" evidence="10">
    <location>
        <begin position="434"/>
        <end position="459"/>
    </location>
</feature>
<feature type="transmembrane region" description="Helical" evidence="10">
    <location>
        <begin position="667"/>
        <end position="688"/>
    </location>
</feature>
<evidence type="ECO:0000256" key="8">
    <source>
        <dbReference type="RuleBase" id="RU369079"/>
    </source>
</evidence>
<dbReference type="Pfam" id="PF06808">
    <property type="entry name" value="DctM"/>
    <property type="match status" value="1"/>
</dbReference>
<evidence type="ECO:0000259" key="11">
    <source>
        <dbReference type="Pfam" id="PF04290"/>
    </source>
</evidence>
<feature type="transmembrane region" description="Helical" evidence="10">
    <location>
        <begin position="120"/>
        <end position="137"/>
    </location>
</feature>
<protein>
    <submittedName>
        <fullName evidence="13">Uncharacterized protein</fullName>
    </submittedName>
</protein>
<feature type="transmembrane region" description="Helical" evidence="10">
    <location>
        <begin position="362"/>
        <end position="389"/>
    </location>
</feature>
<feature type="domain" description="TRAP C4-dicarboxylate transport system permease DctM subunit" evidence="12">
    <location>
        <begin position="274"/>
        <end position="684"/>
    </location>
</feature>
<keyword evidence="4 8" id="KW-0997">Cell inner membrane</keyword>
<feature type="transmembrane region" description="Helical" evidence="10">
    <location>
        <begin position="480"/>
        <end position="502"/>
    </location>
</feature>
<feature type="region of interest" description="Disordered" evidence="9">
    <location>
        <begin position="1"/>
        <end position="65"/>
    </location>
</feature>